<gene>
    <name evidence="5" type="ORF">F3Y22_tig00111504pilonHSYRG00102</name>
</gene>
<keyword evidence="6" id="KW-1185">Reference proteome</keyword>
<dbReference type="Gene3D" id="3.80.10.10">
    <property type="entry name" value="Ribonuclease Inhibitor"/>
    <property type="match status" value="1"/>
</dbReference>
<dbReference type="EMBL" id="VEPZ02001356">
    <property type="protein sequence ID" value="KAE8677666.1"/>
    <property type="molecule type" value="Genomic_DNA"/>
</dbReference>
<comment type="caution">
    <text evidence="5">The sequence shown here is derived from an EMBL/GenBank/DDBJ whole genome shotgun (WGS) entry which is preliminary data.</text>
</comment>
<dbReference type="PANTHER" id="PTHR48010">
    <property type="entry name" value="OS05G0588300 PROTEIN"/>
    <property type="match status" value="1"/>
</dbReference>
<evidence type="ECO:0000313" key="5">
    <source>
        <dbReference type="EMBL" id="KAE8677666.1"/>
    </source>
</evidence>
<dbReference type="OrthoDB" id="2105857at2759"/>
<evidence type="ECO:0000259" key="4">
    <source>
        <dbReference type="Pfam" id="PF08263"/>
    </source>
</evidence>
<dbReference type="PANTHER" id="PTHR48010:SF58">
    <property type="entry name" value="RECEPTOR PROTEIN KINASE-LIKE PROTEIN ZAR1"/>
    <property type="match status" value="1"/>
</dbReference>
<evidence type="ECO:0000256" key="2">
    <source>
        <dbReference type="ARBA" id="ARBA00022737"/>
    </source>
</evidence>
<evidence type="ECO:0000256" key="1">
    <source>
        <dbReference type="ARBA" id="ARBA00022614"/>
    </source>
</evidence>
<sequence length="136" mass="14733">MVSSFTNPIVLWVTILVSFAATAEQSPLESKAKALLTSGWWNGHSNDTSQPCNWPGISCNPAGSITQIYLSDRRLGWNIPPGIVELSALEYLGLSSCALSGNKGLSPCISCSTKKIRYIKICLPIAIFVSNFIIRD</sequence>
<feature type="domain" description="Leucine-rich repeat-containing N-terminal plant-type" evidence="4">
    <location>
        <begin position="37"/>
        <end position="60"/>
    </location>
</feature>
<dbReference type="InterPro" id="IPR050994">
    <property type="entry name" value="At_inactive_RLKs"/>
</dbReference>
<dbReference type="AlphaFoldDB" id="A0A6A2YEU5"/>
<dbReference type="Pfam" id="PF08263">
    <property type="entry name" value="LRRNT_2"/>
    <property type="match status" value="1"/>
</dbReference>
<reference evidence="5" key="1">
    <citation type="submission" date="2019-09" db="EMBL/GenBank/DDBJ databases">
        <title>Draft genome information of white flower Hibiscus syriacus.</title>
        <authorList>
            <person name="Kim Y.-M."/>
        </authorList>
    </citation>
    <scope>NUCLEOTIDE SEQUENCE [LARGE SCALE GENOMIC DNA]</scope>
    <source>
        <strain evidence="5">YM2019G1</strain>
    </source>
</reference>
<keyword evidence="1" id="KW-0433">Leucine-rich repeat</keyword>
<dbReference type="InterPro" id="IPR032675">
    <property type="entry name" value="LRR_dom_sf"/>
</dbReference>
<keyword evidence="3" id="KW-0732">Signal</keyword>
<evidence type="ECO:0000256" key="3">
    <source>
        <dbReference type="SAM" id="SignalP"/>
    </source>
</evidence>
<dbReference type="Proteomes" id="UP000436088">
    <property type="component" value="Unassembled WGS sequence"/>
</dbReference>
<organism evidence="5 6">
    <name type="scientific">Hibiscus syriacus</name>
    <name type="common">Rose of Sharon</name>
    <dbReference type="NCBI Taxonomy" id="106335"/>
    <lineage>
        <taxon>Eukaryota</taxon>
        <taxon>Viridiplantae</taxon>
        <taxon>Streptophyta</taxon>
        <taxon>Embryophyta</taxon>
        <taxon>Tracheophyta</taxon>
        <taxon>Spermatophyta</taxon>
        <taxon>Magnoliopsida</taxon>
        <taxon>eudicotyledons</taxon>
        <taxon>Gunneridae</taxon>
        <taxon>Pentapetalae</taxon>
        <taxon>rosids</taxon>
        <taxon>malvids</taxon>
        <taxon>Malvales</taxon>
        <taxon>Malvaceae</taxon>
        <taxon>Malvoideae</taxon>
        <taxon>Hibiscus</taxon>
    </lineage>
</organism>
<keyword evidence="2" id="KW-0677">Repeat</keyword>
<dbReference type="GO" id="GO:0016301">
    <property type="term" value="F:kinase activity"/>
    <property type="evidence" value="ECO:0007669"/>
    <property type="project" value="UniProtKB-KW"/>
</dbReference>
<name>A0A6A2YEU5_HIBSY</name>
<evidence type="ECO:0000313" key="6">
    <source>
        <dbReference type="Proteomes" id="UP000436088"/>
    </source>
</evidence>
<feature type="chain" id="PRO_5025595485" evidence="3">
    <location>
        <begin position="26"/>
        <end position="136"/>
    </location>
</feature>
<proteinExistence type="predicted"/>
<protein>
    <submittedName>
        <fullName evidence="5">Leucine-rich repeat receptor-like protein kinase family protein</fullName>
    </submittedName>
</protein>
<feature type="signal peptide" evidence="3">
    <location>
        <begin position="1"/>
        <end position="25"/>
    </location>
</feature>
<dbReference type="SUPFAM" id="SSF52058">
    <property type="entry name" value="L domain-like"/>
    <property type="match status" value="1"/>
</dbReference>
<accession>A0A6A2YEU5</accession>
<dbReference type="InterPro" id="IPR013210">
    <property type="entry name" value="LRR_N_plant-typ"/>
</dbReference>